<feature type="signal peptide" evidence="2">
    <location>
        <begin position="1"/>
        <end position="47"/>
    </location>
</feature>
<sequence>MRTGQRPSRNRIRWRPVPSLANQGISMRSRILTAALVASAMAGSAAAAESDNTGVYIGLGVGLATLQSTDIGYYDAGGTFGGSGATDRADGSLRFKSAAEFSGLIGYDFGPIRADLQLSYARNKVKSLDIVSINGAPVTLDPADIADVCDYLEADGCSASGNSITFDGGRLRRLSALASAWVDFPTGSVVTPYVGGGLGISGFEIDGEGKGRFAWQLGAGAAFAVSKTVAVTLDYRYRSANGANIAYDATSGFDVGRLRSHSFATGLRFTF</sequence>
<dbReference type="AlphaFoldDB" id="A0A7C9GNT1"/>
<reference evidence="4 5" key="1">
    <citation type="submission" date="2019-09" db="EMBL/GenBank/DDBJ databases">
        <title>Polymorphobacter sp. isolated from a lake in China.</title>
        <authorList>
            <person name="Liu Z."/>
        </authorList>
    </citation>
    <scope>NUCLEOTIDE SEQUENCE [LARGE SCALE GENOMIC DNA]</scope>
    <source>
        <strain evidence="4 5">D40P</strain>
    </source>
</reference>
<gene>
    <name evidence="4" type="ORF">F3168_07040</name>
</gene>
<dbReference type="EMBL" id="WIOL01000002">
    <property type="protein sequence ID" value="MQT17012.1"/>
    <property type="molecule type" value="Genomic_DNA"/>
</dbReference>
<dbReference type="SUPFAM" id="SSF56925">
    <property type="entry name" value="OMPA-like"/>
    <property type="match status" value="1"/>
</dbReference>
<dbReference type="Pfam" id="PF13505">
    <property type="entry name" value="OMP_b-brl"/>
    <property type="match status" value="1"/>
</dbReference>
<dbReference type="InterPro" id="IPR027385">
    <property type="entry name" value="Beta-barrel_OMP"/>
</dbReference>
<evidence type="ECO:0000256" key="1">
    <source>
        <dbReference type="ARBA" id="ARBA00022729"/>
    </source>
</evidence>
<keyword evidence="1 2" id="KW-0732">Signal</keyword>
<proteinExistence type="predicted"/>
<feature type="chain" id="PRO_5029002342" evidence="2">
    <location>
        <begin position="48"/>
        <end position="271"/>
    </location>
</feature>
<protein>
    <submittedName>
        <fullName evidence="4">Outer membrane beta-barrel protein</fullName>
    </submittedName>
</protein>
<organism evidence="4 5">
    <name type="scientific">Sandarakinorhabdus fusca</name>
    <dbReference type="NCBI Taxonomy" id="1439888"/>
    <lineage>
        <taxon>Bacteria</taxon>
        <taxon>Pseudomonadati</taxon>
        <taxon>Pseudomonadota</taxon>
        <taxon>Alphaproteobacteria</taxon>
        <taxon>Sphingomonadales</taxon>
        <taxon>Sphingosinicellaceae</taxon>
        <taxon>Sandarakinorhabdus</taxon>
    </lineage>
</organism>
<evidence type="ECO:0000313" key="4">
    <source>
        <dbReference type="EMBL" id="MQT17012.1"/>
    </source>
</evidence>
<name>A0A7C9GNT1_9SPHN</name>
<feature type="domain" description="Outer membrane protein beta-barrel" evidence="3">
    <location>
        <begin position="35"/>
        <end position="249"/>
    </location>
</feature>
<dbReference type="InterPro" id="IPR011250">
    <property type="entry name" value="OMP/PagP_B-barrel"/>
</dbReference>
<dbReference type="Proteomes" id="UP000481327">
    <property type="component" value="Unassembled WGS sequence"/>
</dbReference>
<keyword evidence="5" id="KW-1185">Reference proteome</keyword>
<dbReference type="Gene3D" id="2.40.160.20">
    <property type="match status" value="1"/>
</dbReference>
<evidence type="ECO:0000256" key="2">
    <source>
        <dbReference type="SAM" id="SignalP"/>
    </source>
</evidence>
<comment type="caution">
    <text evidence="4">The sequence shown here is derived from an EMBL/GenBank/DDBJ whole genome shotgun (WGS) entry which is preliminary data.</text>
</comment>
<dbReference type="OrthoDB" id="5643626at2"/>
<evidence type="ECO:0000259" key="3">
    <source>
        <dbReference type="Pfam" id="PF13505"/>
    </source>
</evidence>
<accession>A0A7C9GNT1</accession>
<evidence type="ECO:0000313" key="5">
    <source>
        <dbReference type="Proteomes" id="UP000481327"/>
    </source>
</evidence>